<dbReference type="PANTHER" id="PTHR10073">
    <property type="entry name" value="DNA MISMATCH REPAIR PROTEIN MLH, PMS, MUTL"/>
    <property type="match status" value="1"/>
</dbReference>
<feature type="domain" description="DNA mismatch repair protein S5" evidence="7">
    <location>
        <begin position="226"/>
        <end position="345"/>
    </location>
</feature>
<organism evidence="8 9">
    <name type="scientific">Dispira parvispora</name>
    <dbReference type="NCBI Taxonomy" id="1520584"/>
    <lineage>
        <taxon>Eukaryota</taxon>
        <taxon>Fungi</taxon>
        <taxon>Fungi incertae sedis</taxon>
        <taxon>Zoopagomycota</taxon>
        <taxon>Kickxellomycotina</taxon>
        <taxon>Dimargaritomycetes</taxon>
        <taxon>Dimargaritales</taxon>
        <taxon>Dimargaritaceae</taxon>
        <taxon>Dispira</taxon>
    </lineage>
</organism>
<feature type="compositionally biased region" description="Polar residues" evidence="6">
    <location>
        <begin position="445"/>
        <end position="463"/>
    </location>
</feature>
<proteinExistence type="inferred from homology"/>
<dbReference type="NCBIfam" id="TIGR00585">
    <property type="entry name" value="mutl"/>
    <property type="match status" value="1"/>
</dbReference>
<dbReference type="AlphaFoldDB" id="A0A9W8E4B5"/>
<protein>
    <submittedName>
        <fullName evidence="8">DNA mismatch repair protein</fullName>
    </submittedName>
</protein>
<dbReference type="GO" id="GO:0030983">
    <property type="term" value="F:mismatched DNA binding"/>
    <property type="evidence" value="ECO:0007669"/>
    <property type="project" value="InterPro"/>
</dbReference>
<dbReference type="GO" id="GO:0005524">
    <property type="term" value="F:ATP binding"/>
    <property type="evidence" value="ECO:0007669"/>
    <property type="project" value="InterPro"/>
</dbReference>
<name>A0A9W8E4B5_9FUNG</name>
<feature type="non-terminal residue" evidence="8">
    <location>
        <position position="1"/>
    </location>
</feature>
<dbReference type="GO" id="GO:0016887">
    <property type="term" value="F:ATP hydrolysis activity"/>
    <property type="evidence" value="ECO:0007669"/>
    <property type="project" value="InterPro"/>
</dbReference>
<evidence type="ECO:0000256" key="6">
    <source>
        <dbReference type="SAM" id="MobiDB-lite"/>
    </source>
</evidence>
<dbReference type="PROSITE" id="PS00058">
    <property type="entry name" value="DNA_MISMATCH_REPAIR_1"/>
    <property type="match status" value="1"/>
</dbReference>
<dbReference type="GO" id="GO:0032389">
    <property type="term" value="C:MutLalpha complex"/>
    <property type="evidence" value="ECO:0007669"/>
    <property type="project" value="TreeGrafter"/>
</dbReference>
<dbReference type="InterPro" id="IPR013507">
    <property type="entry name" value="DNA_mismatch_S5_2-like"/>
</dbReference>
<dbReference type="FunFam" id="3.30.230.10:FF:000014">
    <property type="entry name" value="DNA mismatch repair protein Mlh1"/>
    <property type="match status" value="1"/>
</dbReference>
<feature type="region of interest" description="Disordered" evidence="6">
    <location>
        <begin position="361"/>
        <end position="390"/>
    </location>
</feature>
<dbReference type="CDD" id="cd03483">
    <property type="entry name" value="MutL_Trans_MLH1"/>
    <property type="match status" value="1"/>
</dbReference>
<dbReference type="InterPro" id="IPR020568">
    <property type="entry name" value="Ribosomal_Su5_D2-typ_SF"/>
</dbReference>
<reference evidence="8" key="1">
    <citation type="submission" date="2022-07" db="EMBL/GenBank/DDBJ databases">
        <title>Phylogenomic reconstructions and comparative analyses of Kickxellomycotina fungi.</title>
        <authorList>
            <person name="Reynolds N.K."/>
            <person name="Stajich J.E."/>
            <person name="Barry K."/>
            <person name="Grigoriev I.V."/>
            <person name="Crous P."/>
            <person name="Smith M.E."/>
        </authorList>
    </citation>
    <scope>NUCLEOTIDE SEQUENCE</scope>
    <source>
        <strain evidence="8">RSA 1196</strain>
    </source>
</reference>
<dbReference type="SUPFAM" id="SSF55874">
    <property type="entry name" value="ATPase domain of HSP90 chaperone/DNA topoisomerase II/histidine kinase"/>
    <property type="match status" value="1"/>
</dbReference>
<comment type="similarity">
    <text evidence="2">Belongs to the DNA mismatch repair MutL/HexB family.</text>
</comment>
<dbReference type="EMBL" id="JANBPY010002466">
    <property type="protein sequence ID" value="KAJ1954874.1"/>
    <property type="molecule type" value="Genomic_DNA"/>
</dbReference>
<dbReference type="SUPFAM" id="SSF54211">
    <property type="entry name" value="Ribosomal protein S5 domain 2-like"/>
    <property type="match status" value="1"/>
</dbReference>
<sequence>MEEVAPTPRPIRRLDETVVNRIAAGEIIHRPANALKELLENALDAGATNIQVLIKEGGLKVLQIQDNGHGIRLDDLPVVCERFTTSKLQKFEDLSHIQTFGFRGEALASISHIAHVTITSRTPQSNCAYRACYSDGKLTPAKPGAPVDPRPCAGNVGTQITVEDLFYNVPFRRKALKNISDEYNRILDVMNRYAIRNAGVCFTCKKLGQTVADLHTASGMSKVDIIAQIYGAKLKPQLLKVECHPKEPAFQADGYITHANYSVKRSIFILFINQRLVDSPAMKKAVEQVYQALLPKGSHPFVYLDLSMNPEFVDVNVHPTKREVHFLKEDEIIAAITETIQSKLAATNDSRSFQVQSVLSTGLGNTRPSVHPSESSPLPRKPQPPTRVYDHQFVRTDTRARSLKDFVYGSNQRTQPRTAPIMVDPTDDMDVFMRGGTHRPATKPLSPSVSVQSHLPMSSQKPPLSTERETPIGQLPALSTSADS</sequence>
<keyword evidence="3" id="KW-0227">DNA damage</keyword>
<keyword evidence="9" id="KW-1185">Reference proteome</keyword>
<dbReference type="OrthoDB" id="10263226at2759"/>
<dbReference type="GO" id="GO:0140664">
    <property type="term" value="F:ATP-dependent DNA damage sensor activity"/>
    <property type="evidence" value="ECO:0007669"/>
    <property type="project" value="InterPro"/>
</dbReference>
<dbReference type="InterPro" id="IPR014721">
    <property type="entry name" value="Ribsml_uS5_D2-typ_fold_subgr"/>
</dbReference>
<feature type="region of interest" description="Disordered" evidence="6">
    <location>
        <begin position="435"/>
        <end position="484"/>
    </location>
</feature>
<comment type="caution">
    <text evidence="8">The sequence shown here is derived from an EMBL/GenBank/DDBJ whole genome shotgun (WGS) entry which is preliminary data.</text>
</comment>
<evidence type="ECO:0000313" key="8">
    <source>
        <dbReference type="EMBL" id="KAJ1954874.1"/>
    </source>
</evidence>
<keyword evidence="4" id="KW-0234">DNA repair</keyword>
<evidence type="ECO:0000313" key="9">
    <source>
        <dbReference type="Proteomes" id="UP001150925"/>
    </source>
</evidence>
<evidence type="ECO:0000256" key="4">
    <source>
        <dbReference type="ARBA" id="ARBA00023204"/>
    </source>
</evidence>
<keyword evidence="5" id="KW-0539">Nucleus</keyword>
<dbReference type="Gene3D" id="3.30.565.10">
    <property type="entry name" value="Histidine kinase-like ATPase, C-terminal domain"/>
    <property type="match status" value="1"/>
</dbReference>
<dbReference type="InterPro" id="IPR036890">
    <property type="entry name" value="HATPase_C_sf"/>
</dbReference>
<dbReference type="PANTHER" id="PTHR10073:SF12">
    <property type="entry name" value="DNA MISMATCH REPAIR PROTEIN MLH1"/>
    <property type="match status" value="1"/>
</dbReference>
<evidence type="ECO:0000256" key="3">
    <source>
        <dbReference type="ARBA" id="ARBA00022763"/>
    </source>
</evidence>
<accession>A0A9W8E4B5</accession>
<dbReference type="FunFam" id="3.30.565.10:FF:000109">
    <property type="entry name" value="Related to MLH1-DNA mismatch repair protein"/>
    <property type="match status" value="1"/>
</dbReference>
<gene>
    <name evidence="8" type="primary">mlh1_2</name>
    <name evidence="8" type="ORF">IWQ62_005653</name>
</gene>
<dbReference type="GO" id="GO:0006298">
    <property type="term" value="P:mismatch repair"/>
    <property type="evidence" value="ECO:0007669"/>
    <property type="project" value="InterPro"/>
</dbReference>
<comment type="subcellular location">
    <subcellularLocation>
        <location evidence="1">Nucleus</location>
    </subcellularLocation>
</comment>
<evidence type="ECO:0000259" key="7">
    <source>
        <dbReference type="SMART" id="SM01340"/>
    </source>
</evidence>
<dbReference type="Pfam" id="PF13589">
    <property type="entry name" value="HATPase_c_3"/>
    <property type="match status" value="1"/>
</dbReference>
<evidence type="ECO:0000256" key="5">
    <source>
        <dbReference type="ARBA" id="ARBA00023242"/>
    </source>
</evidence>
<dbReference type="InterPro" id="IPR038973">
    <property type="entry name" value="MutL/Mlh/Pms-like"/>
</dbReference>
<dbReference type="Proteomes" id="UP001150925">
    <property type="component" value="Unassembled WGS sequence"/>
</dbReference>
<dbReference type="InterPro" id="IPR014762">
    <property type="entry name" value="DNA_mismatch_repair_CS"/>
</dbReference>
<dbReference type="Pfam" id="PF01119">
    <property type="entry name" value="DNA_mis_repair"/>
    <property type="match status" value="1"/>
</dbReference>
<evidence type="ECO:0000256" key="2">
    <source>
        <dbReference type="ARBA" id="ARBA00006082"/>
    </source>
</evidence>
<dbReference type="Gene3D" id="3.30.230.10">
    <property type="match status" value="1"/>
</dbReference>
<dbReference type="CDD" id="cd16926">
    <property type="entry name" value="HATPase_MutL-MLH-PMS-like"/>
    <property type="match status" value="1"/>
</dbReference>
<dbReference type="InterPro" id="IPR002099">
    <property type="entry name" value="MutL/Mlh/PMS"/>
</dbReference>
<feature type="compositionally biased region" description="Polar residues" evidence="6">
    <location>
        <begin position="361"/>
        <end position="376"/>
    </location>
</feature>
<dbReference type="SMART" id="SM01340">
    <property type="entry name" value="DNA_mis_repair"/>
    <property type="match status" value="1"/>
</dbReference>
<evidence type="ECO:0000256" key="1">
    <source>
        <dbReference type="ARBA" id="ARBA00004123"/>
    </source>
</evidence>